<reference evidence="3" key="1">
    <citation type="submission" date="2016-12" db="EMBL/GenBank/DDBJ databases">
        <title>Comparative genomics of four Isosphaeraceae planctomycetes: a common pool of plasmids and glycoside hydrolase genes.</title>
        <authorList>
            <person name="Ivanova A."/>
        </authorList>
    </citation>
    <scope>NUCLEOTIDE SEQUENCE [LARGE SCALE GENOMIC DNA]</scope>
    <source>
        <strain evidence="3">PX4</strain>
    </source>
</reference>
<feature type="transmembrane region" description="Helical" evidence="1">
    <location>
        <begin position="61"/>
        <end position="81"/>
    </location>
</feature>
<organism evidence="2 3">
    <name type="scientific">Paludisphaera borealis</name>
    <dbReference type="NCBI Taxonomy" id="1387353"/>
    <lineage>
        <taxon>Bacteria</taxon>
        <taxon>Pseudomonadati</taxon>
        <taxon>Planctomycetota</taxon>
        <taxon>Planctomycetia</taxon>
        <taxon>Isosphaerales</taxon>
        <taxon>Isosphaeraceae</taxon>
        <taxon>Paludisphaera</taxon>
    </lineage>
</organism>
<keyword evidence="1" id="KW-1133">Transmembrane helix</keyword>
<name>A0A1U7CSB0_9BACT</name>
<dbReference type="AlphaFoldDB" id="A0A1U7CSB0"/>
<feature type="transmembrane region" description="Helical" evidence="1">
    <location>
        <begin position="6"/>
        <end position="25"/>
    </location>
</feature>
<protein>
    <submittedName>
        <fullName evidence="2">Uncharacterized protein</fullName>
    </submittedName>
</protein>
<evidence type="ECO:0000256" key="1">
    <source>
        <dbReference type="SAM" id="Phobius"/>
    </source>
</evidence>
<dbReference type="KEGG" id="pbor:BSF38_03315"/>
<sequence>MLGFPCMCQSGLSIVAMYFSAMWLWQGRHRRAFIMGCLNLLPASFWILMERPGSFELRSGYYVWLAGVTLWAVGVGCIRVVDRRRPASSSKETSPLEEL</sequence>
<accession>A0A1U7CSB0</accession>
<dbReference type="Proteomes" id="UP000186309">
    <property type="component" value="Chromosome"/>
</dbReference>
<keyword evidence="3" id="KW-1185">Reference proteome</keyword>
<keyword evidence="1" id="KW-0812">Transmembrane</keyword>
<feature type="transmembrane region" description="Helical" evidence="1">
    <location>
        <begin position="32"/>
        <end position="49"/>
    </location>
</feature>
<dbReference type="EMBL" id="CP019082">
    <property type="protein sequence ID" value="APW61786.1"/>
    <property type="molecule type" value="Genomic_DNA"/>
</dbReference>
<evidence type="ECO:0000313" key="3">
    <source>
        <dbReference type="Proteomes" id="UP000186309"/>
    </source>
</evidence>
<evidence type="ECO:0000313" key="2">
    <source>
        <dbReference type="EMBL" id="APW61786.1"/>
    </source>
</evidence>
<keyword evidence="1" id="KW-0472">Membrane</keyword>
<proteinExistence type="predicted"/>
<gene>
    <name evidence="2" type="ORF">BSF38_03315</name>
</gene>